<dbReference type="Proteomes" id="UP000191116">
    <property type="component" value="Unassembled WGS sequence"/>
</dbReference>
<evidence type="ECO:0000256" key="5">
    <source>
        <dbReference type="ARBA" id="ARBA00023136"/>
    </source>
</evidence>
<feature type="transmembrane region" description="Helical" evidence="6">
    <location>
        <begin position="226"/>
        <end position="248"/>
    </location>
</feature>
<feature type="transmembrane region" description="Helical" evidence="6">
    <location>
        <begin position="184"/>
        <end position="206"/>
    </location>
</feature>
<organism evidence="7 8">
    <name type="scientific">Photobacterium toruni</name>
    <dbReference type="NCBI Taxonomy" id="1935446"/>
    <lineage>
        <taxon>Bacteria</taxon>
        <taxon>Pseudomonadati</taxon>
        <taxon>Pseudomonadota</taxon>
        <taxon>Gammaproteobacteria</taxon>
        <taxon>Vibrionales</taxon>
        <taxon>Vibrionaceae</taxon>
        <taxon>Photobacterium</taxon>
    </lineage>
</organism>
<keyword evidence="5 6" id="KW-0472">Membrane</keyword>
<keyword evidence="2" id="KW-1003">Cell membrane</keyword>
<dbReference type="PANTHER" id="PTHR30213">
    <property type="entry name" value="INNER MEMBRANE PROTEIN YHJD"/>
    <property type="match status" value="1"/>
</dbReference>
<dbReference type="InterPro" id="IPR005274">
    <property type="entry name" value="IM_pro_YhjD"/>
</dbReference>
<comment type="subcellular location">
    <subcellularLocation>
        <location evidence="1">Cell membrane</location>
        <topology evidence="1">Multi-pass membrane protein</topology>
    </subcellularLocation>
</comment>
<evidence type="ECO:0000313" key="7">
    <source>
        <dbReference type="EMBL" id="SJZ86665.1"/>
    </source>
</evidence>
<feature type="transmembrane region" description="Helical" evidence="6">
    <location>
        <begin position="260"/>
        <end position="282"/>
    </location>
</feature>
<name>A0A1T4P536_9GAMM</name>
<dbReference type="InterPro" id="IPR017039">
    <property type="entry name" value="Virul_fac_BrkB"/>
</dbReference>
<sequence length="338" mass="36916">MANIIESFYGASNKIMTNKTTSSEQSTLFSKIIGGFTLVGNAIKALPPIDHFIRAADRFNDRLGSQFGAAITYFSFLSLIPILMVLFAAAGFILASNQTLLTNIIDKIVAGVTDPNLANTLKQMVQTAINQRTTVGLSGLAIAFYSGISWMGNLREAVRAQTRDVWERKPEDKEHILLQYAKDLIGLTGLVAALIFTVVLTSVAGSAQATIVDALGLGGITWLRPVLTTIALTISILANYLMFLWIFWMLPRRRFNRKTLMQGTLLAAIGFEAIKFAMTFLLPKLASSPSGAAFGSIIGLMAFFYFFARLTLFCAAWIATAKENRPDYGKAADDIVEE</sequence>
<dbReference type="EMBL" id="FUWP01000002">
    <property type="protein sequence ID" value="SJZ86665.1"/>
    <property type="molecule type" value="Genomic_DNA"/>
</dbReference>
<feature type="transmembrane region" description="Helical" evidence="6">
    <location>
        <begin position="294"/>
        <end position="320"/>
    </location>
</feature>
<evidence type="ECO:0000313" key="8">
    <source>
        <dbReference type="Proteomes" id="UP000191116"/>
    </source>
</evidence>
<evidence type="ECO:0000256" key="6">
    <source>
        <dbReference type="SAM" id="Phobius"/>
    </source>
</evidence>
<evidence type="ECO:0000256" key="2">
    <source>
        <dbReference type="ARBA" id="ARBA00022475"/>
    </source>
</evidence>
<dbReference type="GO" id="GO:0005886">
    <property type="term" value="C:plasma membrane"/>
    <property type="evidence" value="ECO:0007669"/>
    <property type="project" value="UniProtKB-SubCell"/>
</dbReference>
<keyword evidence="4 6" id="KW-1133">Transmembrane helix</keyword>
<dbReference type="Pfam" id="PF03631">
    <property type="entry name" value="Virul_fac_BrkB"/>
    <property type="match status" value="1"/>
</dbReference>
<reference evidence="7 8" key="1">
    <citation type="submission" date="2017-02" db="EMBL/GenBank/DDBJ databases">
        <authorList>
            <person name="Peterson S.W."/>
        </authorList>
    </citation>
    <scope>NUCLEOTIDE SEQUENCE [LARGE SCALE GENOMIC DNA]</scope>
    <source>
        <strain evidence="7 8">CECT 9189</strain>
    </source>
</reference>
<protein>
    <submittedName>
        <fullName evidence="7">Inner membrane protein YhjD</fullName>
    </submittedName>
</protein>
<evidence type="ECO:0000256" key="1">
    <source>
        <dbReference type="ARBA" id="ARBA00004651"/>
    </source>
</evidence>
<dbReference type="AlphaFoldDB" id="A0A1T4P536"/>
<dbReference type="PIRSF" id="PIRSF035875">
    <property type="entry name" value="RNase_BN"/>
    <property type="match status" value="1"/>
</dbReference>
<keyword evidence="3 6" id="KW-0812">Transmembrane</keyword>
<gene>
    <name evidence="7" type="primary">yhjD</name>
    <name evidence="7" type="ORF">CZ814_00760</name>
</gene>
<evidence type="ECO:0000256" key="4">
    <source>
        <dbReference type="ARBA" id="ARBA00022989"/>
    </source>
</evidence>
<accession>A0A1T4P536</accession>
<dbReference type="NCBIfam" id="TIGR00766">
    <property type="entry name" value="inner membrane protein YhjD"/>
    <property type="match status" value="1"/>
</dbReference>
<feature type="transmembrane region" description="Helical" evidence="6">
    <location>
        <begin position="70"/>
        <end position="95"/>
    </location>
</feature>
<dbReference type="PANTHER" id="PTHR30213:SF1">
    <property type="entry name" value="INNER MEMBRANE PROTEIN YHJD"/>
    <property type="match status" value="1"/>
</dbReference>
<proteinExistence type="predicted"/>
<evidence type="ECO:0000256" key="3">
    <source>
        <dbReference type="ARBA" id="ARBA00022692"/>
    </source>
</evidence>